<gene>
    <name evidence="3" type="ORF">ACIBG2_46445</name>
</gene>
<dbReference type="Proteomes" id="UP001612741">
    <property type="component" value="Unassembled WGS sequence"/>
</dbReference>
<keyword evidence="2" id="KW-0472">Membrane</keyword>
<proteinExistence type="predicted"/>
<organism evidence="3 4">
    <name type="scientific">Nonomuraea typhae</name>
    <dbReference type="NCBI Taxonomy" id="2603600"/>
    <lineage>
        <taxon>Bacteria</taxon>
        <taxon>Bacillati</taxon>
        <taxon>Actinomycetota</taxon>
        <taxon>Actinomycetes</taxon>
        <taxon>Streptosporangiales</taxon>
        <taxon>Streptosporangiaceae</taxon>
        <taxon>Nonomuraea</taxon>
    </lineage>
</organism>
<reference evidence="3 4" key="1">
    <citation type="submission" date="2024-10" db="EMBL/GenBank/DDBJ databases">
        <title>The Natural Products Discovery Center: Release of the First 8490 Sequenced Strains for Exploring Actinobacteria Biosynthetic Diversity.</title>
        <authorList>
            <person name="Kalkreuter E."/>
            <person name="Kautsar S.A."/>
            <person name="Yang D."/>
            <person name="Bader C.D."/>
            <person name="Teijaro C.N."/>
            <person name="Fluegel L."/>
            <person name="Davis C.M."/>
            <person name="Simpson J.R."/>
            <person name="Lauterbach L."/>
            <person name="Steele A.D."/>
            <person name="Gui C."/>
            <person name="Meng S."/>
            <person name="Li G."/>
            <person name="Viehrig K."/>
            <person name="Ye F."/>
            <person name="Su P."/>
            <person name="Kiefer A.F."/>
            <person name="Nichols A."/>
            <person name="Cepeda A.J."/>
            <person name="Yan W."/>
            <person name="Fan B."/>
            <person name="Jiang Y."/>
            <person name="Adhikari A."/>
            <person name="Zheng C.-J."/>
            <person name="Schuster L."/>
            <person name="Cowan T.M."/>
            <person name="Smanski M.J."/>
            <person name="Chevrette M.G."/>
            <person name="De Carvalho L.P.S."/>
            <person name="Shen B."/>
        </authorList>
    </citation>
    <scope>NUCLEOTIDE SEQUENCE [LARGE SCALE GENOMIC DNA]</scope>
    <source>
        <strain evidence="3 4">NPDC050545</strain>
    </source>
</reference>
<comment type="caution">
    <text evidence="3">The sequence shown here is derived from an EMBL/GenBank/DDBJ whole genome shotgun (WGS) entry which is preliminary data.</text>
</comment>
<accession>A0ABW7Z9P3</accession>
<name>A0ABW7Z9P3_9ACTN</name>
<keyword evidence="2" id="KW-1133">Transmembrane helix</keyword>
<dbReference type="EMBL" id="JBITGY010000016">
    <property type="protein sequence ID" value="MFI6504895.1"/>
    <property type="molecule type" value="Genomic_DNA"/>
</dbReference>
<protein>
    <submittedName>
        <fullName evidence="3">Uncharacterized protein</fullName>
    </submittedName>
</protein>
<evidence type="ECO:0000256" key="2">
    <source>
        <dbReference type="SAM" id="Phobius"/>
    </source>
</evidence>
<dbReference type="RefSeq" id="WP_397090838.1">
    <property type="nucleotide sequence ID" value="NZ_JBITGY010000016.1"/>
</dbReference>
<keyword evidence="2" id="KW-0812">Transmembrane</keyword>
<evidence type="ECO:0000313" key="4">
    <source>
        <dbReference type="Proteomes" id="UP001612741"/>
    </source>
</evidence>
<feature type="transmembrane region" description="Helical" evidence="2">
    <location>
        <begin position="29"/>
        <end position="50"/>
    </location>
</feature>
<keyword evidence="4" id="KW-1185">Reference proteome</keyword>
<evidence type="ECO:0000313" key="3">
    <source>
        <dbReference type="EMBL" id="MFI6504895.1"/>
    </source>
</evidence>
<feature type="region of interest" description="Disordered" evidence="1">
    <location>
        <begin position="1"/>
        <end position="22"/>
    </location>
</feature>
<evidence type="ECO:0000256" key="1">
    <source>
        <dbReference type="SAM" id="MobiDB-lite"/>
    </source>
</evidence>
<sequence>MGNGRDGGDDAPGAQERSGAGGWTPARTWVAGIVSAVLVATIGVVFTSWYNTAGTDVVDRISGAAPVTIGHVSVETDELPLALRTPVTDQDGRRVLLGAHATPAERQALLTRHKVAPIGRTIITVVLTGRRTSLRIIDVKPRVLARASRSKGAYLGHTFGETLPTVELRSDLDAAAPRFTTRKEPDVRYFGRKQIDLKKDERVTLSLEVTAEQAYYEFDLVATVLAEERAEQIVINGPDGPFRLTGESRDFRSFYIRSRQDGWVPVPADQVCELLKDVKRC</sequence>